<protein>
    <recommendedName>
        <fullName evidence="4">Cysteine dioxygenase</fullName>
    </recommendedName>
</protein>
<evidence type="ECO:0000313" key="2">
    <source>
        <dbReference type="EMBL" id="NYT52086.1"/>
    </source>
</evidence>
<proteinExistence type="inferred from homology"/>
<comment type="similarity">
    <text evidence="1">Belongs to the cysteine dioxygenase family.</text>
</comment>
<name>A0A853GBD4_9GAMM</name>
<organism evidence="2 3">
    <name type="scientific">Candidatus Vesicomyosocius endoextente</name>
    <dbReference type="NCBI Taxonomy" id="2738853"/>
    <lineage>
        <taxon>Bacteria</taxon>
        <taxon>Pseudomonadati</taxon>
        <taxon>Pseudomonadota</taxon>
        <taxon>Gammaproteobacteria</taxon>
        <taxon>Candidatus Pseudothioglobaceae</taxon>
        <taxon>Candidatus Vesicomyidisocius</taxon>
    </lineage>
</organism>
<dbReference type="Pfam" id="PF05995">
    <property type="entry name" value="CDO_I"/>
    <property type="match status" value="1"/>
</dbReference>
<dbReference type="GO" id="GO:0005506">
    <property type="term" value="F:iron ion binding"/>
    <property type="evidence" value="ECO:0007669"/>
    <property type="project" value="InterPro"/>
</dbReference>
<dbReference type="GO" id="GO:0016702">
    <property type="term" value="F:oxidoreductase activity, acting on single donors with incorporation of molecular oxygen, incorporation of two atoms of oxygen"/>
    <property type="evidence" value="ECO:0007669"/>
    <property type="project" value="InterPro"/>
</dbReference>
<dbReference type="Gene3D" id="2.60.120.10">
    <property type="entry name" value="Jelly Rolls"/>
    <property type="match status" value="1"/>
</dbReference>
<evidence type="ECO:0000256" key="1">
    <source>
        <dbReference type="ARBA" id="ARBA00006622"/>
    </source>
</evidence>
<evidence type="ECO:0008006" key="4">
    <source>
        <dbReference type="Google" id="ProtNLM"/>
    </source>
</evidence>
<dbReference type="InterPro" id="IPR010300">
    <property type="entry name" value="CDO_1"/>
</dbReference>
<sequence length="162" mass="18940">MFKEIQNTYYTHSTNFDFKMLCVLLHEEKYALAIEKIKTLTLEIDLETLLFDQYNYTRNIIINNKSYWLGLLNWDKGAITRIHGHPDRAFIYVIKGQLMCKDFNKNPLTKINSSKLVDGTCKYSNSVKGKMDNDIHQISAIELSLSLHFYSDNPIKGEIFDF</sequence>
<dbReference type="InterPro" id="IPR011051">
    <property type="entry name" value="RmlC_Cupin_sf"/>
</dbReference>
<comment type="caution">
    <text evidence="2">The sequence shown here is derived from an EMBL/GenBank/DDBJ whole genome shotgun (WGS) entry which is preliminary data.</text>
</comment>
<gene>
    <name evidence="2" type="ORF">H0A74_00625</name>
</gene>
<dbReference type="AlphaFoldDB" id="A0A853GBD4"/>
<evidence type="ECO:0000313" key="3">
    <source>
        <dbReference type="Proteomes" id="UP000525329"/>
    </source>
</evidence>
<dbReference type="SUPFAM" id="SSF51182">
    <property type="entry name" value="RmlC-like cupins"/>
    <property type="match status" value="1"/>
</dbReference>
<dbReference type="InterPro" id="IPR014710">
    <property type="entry name" value="RmlC-like_jellyroll"/>
</dbReference>
<dbReference type="EMBL" id="JACCHU010000001">
    <property type="protein sequence ID" value="NYT52086.1"/>
    <property type="molecule type" value="Genomic_DNA"/>
</dbReference>
<dbReference type="Proteomes" id="UP000525329">
    <property type="component" value="Unassembled WGS sequence"/>
</dbReference>
<accession>A0A853GBD4</accession>
<reference evidence="2 3" key="1">
    <citation type="submission" date="2020-05" db="EMBL/GenBank/DDBJ databases">
        <title>Horizontal transmission and recombination maintain forever young bacterial symbiont genomes.</title>
        <authorList>
            <person name="Russell S.L."/>
            <person name="Pepper-Tunick E."/>
            <person name="Svedberg J."/>
            <person name="Byrne A."/>
            <person name="Ruelas Castillo J."/>
            <person name="Vollmers C."/>
            <person name="Beinart R.A."/>
            <person name="Corbett-Detig R."/>
        </authorList>
    </citation>
    <scope>NUCLEOTIDE SEQUENCE [LARGE SCALE GENOMIC DNA]</scope>
    <source>
        <strain evidence="2">Monterey_2004</strain>
    </source>
</reference>